<protein>
    <recommendedName>
        <fullName evidence="4">3D domain-containing protein</fullName>
    </recommendedName>
</protein>
<dbReference type="EMBL" id="PFWT01000023">
    <property type="protein sequence ID" value="PJA45907.1"/>
    <property type="molecule type" value="Genomic_DNA"/>
</dbReference>
<comment type="caution">
    <text evidence="2">The sequence shown here is derived from an EMBL/GenBank/DDBJ whole genome shotgun (WGS) entry which is preliminary data.</text>
</comment>
<evidence type="ECO:0000256" key="1">
    <source>
        <dbReference type="SAM" id="Phobius"/>
    </source>
</evidence>
<reference evidence="3" key="1">
    <citation type="submission" date="2017-09" db="EMBL/GenBank/DDBJ databases">
        <title>Depth-based differentiation of microbial function through sediment-hosted aquifers and enrichment of novel symbionts in the deep terrestrial subsurface.</title>
        <authorList>
            <person name="Probst A.J."/>
            <person name="Ladd B."/>
            <person name="Jarett J.K."/>
            <person name="Geller-Mcgrath D.E."/>
            <person name="Sieber C.M.K."/>
            <person name="Emerson J.B."/>
            <person name="Anantharaman K."/>
            <person name="Thomas B.C."/>
            <person name="Malmstrom R."/>
            <person name="Stieglmeier M."/>
            <person name="Klingl A."/>
            <person name="Woyke T."/>
            <person name="Ryan C.M."/>
            <person name="Banfield J.F."/>
        </authorList>
    </citation>
    <scope>NUCLEOTIDE SEQUENCE [LARGE SCALE GENOMIC DNA]</scope>
</reference>
<sequence length="180" mass="19577">MKKINLKKIGKILKKSPVEIAVIGFVGFGIVVSAFPARTNVDAAEDVSYVKENINLEIKQMQNQNLPFGKLPEAGRRAPRPFMKVAVTAYNSVPGQTDSTPCIGAQGTDICELLAEGSNTCAANFVALGTVLEVDGLGTCVVRDRMNARYHYRVDWYMGMDIASAKRFGVQTKQIGIYAS</sequence>
<keyword evidence="1" id="KW-1133">Transmembrane helix</keyword>
<keyword evidence="1" id="KW-0812">Transmembrane</keyword>
<organism evidence="2 3">
    <name type="scientific">Candidatus Uhrbacteria bacterium CG_4_9_14_3_um_filter_41_35</name>
    <dbReference type="NCBI Taxonomy" id="1975034"/>
    <lineage>
        <taxon>Bacteria</taxon>
        <taxon>Candidatus Uhriibacteriota</taxon>
    </lineage>
</organism>
<keyword evidence="1" id="KW-0472">Membrane</keyword>
<evidence type="ECO:0000313" key="3">
    <source>
        <dbReference type="Proteomes" id="UP000231263"/>
    </source>
</evidence>
<evidence type="ECO:0000313" key="2">
    <source>
        <dbReference type="EMBL" id="PJA45907.1"/>
    </source>
</evidence>
<gene>
    <name evidence="2" type="ORF">CO173_04310</name>
</gene>
<proteinExistence type="predicted"/>
<dbReference type="CDD" id="cd22784">
    <property type="entry name" value="DPBB_MltA_YuiC-like"/>
    <property type="match status" value="1"/>
</dbReference>
<dbReference type="Proteomes" id="UP000231263">
    <property type="component" value="Unassembled WGS sequence"/>
</dbReference>
<dbReference type="AlphaFoldDB" id="A0A2M7XDF2"/>
<feature type="transmembrane region" description="Helical" evidence="1">
    <location>
        <begin position="20"/>
        <end position="37"/>
    </location>
</feature>
<evidence type="ECO:0008006" key="4">
    <source>
        <dbReference type="Google" id="ProtNLM"/>
    </source>
</evidence>
<accession>A0A2M7XDF2</accession>
<name>A0A2M7XDF2_9BACT</name>